<evidence type="ECO:0000313" key="2">
    <source>
        <dbReference type="EMBL" id="KAF2166725.1"/>
    </source>
</evidence>
<sequence length="144" mass="16347">MSPSLAMRLNSDAVTLDTAKTNVQASRRPQNHVSPRGHRNLVFPSHLSLEDSFRLLLLPITLHQDSAYWLSYLPAKMPNQPIMPITAQLYERIEVHGMPMLRCLVCGHWNYVHDPECELNQNDSDDGEDDGYEEKVVPGAWPVV</sequence>
<reference evidence="2" key="1">
    <citation type="journal article" date="2020" name="Stud. Mycol.">
        <title>101 Dothideomycetes genomes: a test case for predicting lifestyles and emergence of pathogens.</title>
        <authorList>
            <person name="Haridas S."/>
            <person name="Albert R."/>
            <person name="Binder M."/>
            <person name="Bloem J."/>
            <person name="Labutti K."/>
            <person name="Salamov A."/>
            <person name="Andreopoulos B."/>
            <person name="Baker S."/>
            <person name="Barry K."/>
            <person name="Bills G."/>
            <person name="Bluhm B."/>
            <person name="Cannon C."/>
            <person name="Castanera R."/>
            <person name="Culley D."/>
            <person name="Daum C."/>
            <person name="Ezra D."/>
            <person name="Gonzalez J."/>
            <person name="Henrissat B."/>
            <person name="Kuo A."/>
            <person name="Liang C."/>
            <person name="Lipzen A."/>
            <person name="Lutzoni F."/>
            <person name="Magnuson J."/>
            <person name="Mondo S."/>
            <person name="Nolan M."/>
            <person name="Ohm R."/>
            <person name="Pangilinan J."/>
            <person name="Park H.-J."/>
            <person name="Ramirez L."/>
            <person name="Alfaro M."/>
            <person name="Sun H."/>
            <person name="Tritt A."/>
            <person name="Yoshinaga Y."/>
            <person name="Zwiers L.-H."/>
            <person name="Turgeon B."/>
            <person name="Goodwin S."/>
            <person name="Spatafora J."/>
            <person name="Crous P."/>
            <person name="Grigoriev I."/>
        </authorList>
    </citation>
    <scope>NUCLEOTIDE SEQUENCE</scope>
    <source>
        <strain evidence="2">ATCC 36951</strain>
    </source>
</reference>
<dbReference type="RefSeq" id="XP_033667614.1">
    <property type="nucleotide sequence ID" value="XM_033806491.1"/>
</dbReference>
<protein>
    <submittedName>
        <fullName evidence="2">Uncharacterized protein</fullName>
    </submittedName>
</protein>
<evidence type="ECO:0000313" key="3">
    <source>
        <dbReference type="Proteomes" id="UP000799537"/>
    </source>
</evidence>
<feature type="region of interest" description="Disordered" evidence="1">
    <location>
        <begin position="120"/>
        <end position="144"/>
    </location>
</feature>
<dbReference type="Proteomes" id="UP000799537">
    <property type="component" value="Unassembled WGS sequence"/>
</dbReference>
<accession>A0A6A6CHV9</accession>
<feature type="compositionally biased region" description="Acidic residues" evidence="1">
    <location>
        <begin position="123"/>
        <end position="132"/>
    </location>
</feature>
<organism evidence="2 3">
    <name type="scientific">Zasmidium cellare ATCC 36951</name>
    <dbReference type="NCBI Taxonomy" id="1080233"/>
    <lineage>
        <taxon>Eukaryota</taxon>
        <taxon>Fungi</taxon>
        <taxon>Dikarya</taxon>
        <taxon>Ascomycota</taxon>
        <taxon>Pezizomycotina</taxon>
        <taxon>Dothideomycetes</taxon>
        <taxon>Dothideomycetidae</taxon>
        <taxon>Mycosphaerellales</taxon>
        <taxon>Mycosphaerellaceae</taxon>
        <taxon>Zasmidium</taxon>
    </lineage>
</organism>
<evidence type="ECO:0000256" key="1">
    <source>
        <dbReference type="SAM" id="MobiDB-lite"/>
    </source>
</evidence>
<name>A0A6A6CHV9_ZASCE</name>
<gene>
    <name evidence="2" type="ORF">M409DRAFT_22782</name>
</gene>
<dbReference type="AlphaFoldDB" id="A0A6A6CHV9"/>
<dbReference type="EMBL" id="ML993595">
    <property type="protein sequence ID" value="KAF2166725.1"/>
    <property type="molecule type" value="Genomic_DNA"/>
</dbReference>
<keyword evidence="3" id="KW-1185">Reference proteome</keyword>
<dbReference type="GeneID" id="54559763"/>
<proteinExistence type="predicted"/>